<comment type="caution">
    <text evidence="1">The sequence shown here is derived from an EMBL/GenBank/DDBJ whole genome shotgun (WGS) entry which is preliminary data.</text>
</comment>
<accession>A0A1F6D055</accession>
<sequence length="80" mass="8189">MAFASILFQPVMRLATAAAKSGHDFGQPLASLFATTAARPPLDVGLARNKKLIELLGGPAASAVAWLFGVKTGSYALSSA</sequence>
<dbReference type="EMBL" id="MFLC01000034">
    <property type="protein sequence ID" value="OGG54690.1"/>
    <property type="molecule type" value="Genomic_DNA"/>
</dbReference>
<dbReference type="AlphaFoldDB" id="A0A1F6D055"/>
<evidence type="ECO:0000313" key="1">
    <source>
        <dbReference type="EMBL" id="OGG54690.1"/>
    </source>
</evidence>
<reference evidence="1 2" key="1">
    <citation type="journal article" date="2016" name="Nat. Commun.">
        <title>Thousands of microbial genomes shed light on interconnected biogeochemical processes in an aquifer system.</title>
        <authorList>
            <person name="Anantharaman K."/>
            <person name="Brown C.T."/>
            <person name="Hug L.A."/>
            <person name="Sharon I."/>
            <person name="Castelle C.J."/>
            <person name="Probst A.J."/>
            <person name="Thomas B.C."/>
            <person name="Singh A."/>
            <person name="Wilkins M.J."/>
            <person name="Karaoz U."/>
            <person name="Brodie E.L."/>
            <person name="Williams K.H."/>
            <person name="Hubbard S.S."/>
            <person name="Banfield J.F."/>
        </authorList>
    </citation>
    <scope>NUCLEOTIDE SEQUENCE [LARGE SCALE GENOMIC DNA]</scope>
</reference>
<organism evidence="1 2">
    <name type="scientific">Candidatus Kaiserbacteria bacterium RIFCSPHIGHO2_02_FULL_49_11</name>
    <dbReference type="NCBI Taxonomy" id="1798489"/>
    <lineage>
        <taxon>Bacteria</taxon>
        <taxon>Candidatus Kaiseribacteriota</taxon>
    </lineage>
</organism>
<dbReference type="Proteomes" id="UP000177659">
    <property type="component" value="Unassembled WGS sequence"/>
</dbReference>
<proteinExistence type="predicted"/>
<name>A0A1F6D055_9BACT</name>
<evidence type="ECO:0000313" key="2">
    <source>
        <dbReference type="Proteomes" id="UP000177659"/>
    </source>
</evidence>
<gene>
    <name evidence="1" type="ORF">A3D62_03320</name>
</gene>
<protein>
    <submittedName>
        <fullName evidence="1">Uncharacterized protein</fullName>
    </submittedName>
</protein>